<evidence type="ECO:0000313" key="4">
    <source>
        <dbReference type="EMBL" id="BDX04649.1"/>
    </source>
</evidence>
<reference evidence="4" key="1">
    <citation type="submission" date="2023-01" db="EMBL/GenBank/DDBJ databases">
        <title>Complete genome sequence of Planctobacterium marinum strain Dej080120_11.</title>
        <authorList>
            <person name="Ueki S."/>
            <person name="Maruyama F."/>
        </authorList>
    </citation>
    <scope>NUCLEOTIDE SEQUENCE</scope>
    <source>
        <strain evidence="4">Dej080120_11</strain>
    </source>
</reference>
<dbReference type="Pfam" id="PF00583">
    <property type="entry name" value="Acetyltransf_1"/>
    <property type="match status" value="1"/>
</dbReference>
<protein>
    <submittedName>
        <fullName evidence="4">N-acetyltransferase</fullName>
    </submittedName>
</protein>
<evidence type="ECO:0000259" key="3">
    <source>
        <dbReference type="PROSITE" id="PS51186"/>
    </source>
</evidence>
<feature type="domain" description="N-acetyltransferase" evidence="3">
    <location>
        <begin position="8"/>
        <end position="160"/>
    </location>
</feature>
<dbReference type="PROSITE" id="PS51186">
    <property type="entry name" value="GNAT"/>
    <property type="match status" value="1"/>
</dbReference>
<dbReference type="InterPro" id="IPR000182">
    <property type="entry name" value="GNAT_dom"/>
</dbReference>
<dbReference type="CDD" id="cd04301">
    <property type="entry name" value="NAT_SF"/>
    <property type="match status" value="1"/>
</dbReference>
<keyword evidence="1" id="KW-0808">Transferase</keyword>
<dbReference type="AlphaFoldDB" id="A0AA48HMM7"/>
<organism evidence="4 5">
    <name type="scientific">Planctobacterium marinum</name>
    <dbReference type="NCBI Taxonomy" id="1631968"/>
    <lineage>
        <taxon>Bacteria</taxon>
        <taxon>Pseudomonadati</taxon>
        <taxon>Pseudomonadota</taxon>
        <taxon>Gammaproteobacteria</taxon>
        <taxon>Alteromonadales</taxon>
        <taxon>Alteromonadaceae</taxon>
        <taxon>Planctobacterium</taxon>
    </lineage>
</organism>
<accession>A0AA48HMM7</accession>
<dbReference type="PANTHER" id="PTHR43420">
    <property type="entry name" value="ACETYLTRANSFERASE"/>
    <property type="match status" value="1"/>
</dbReference>
<dbReference type="Proteomes" id="UP001333710">
    <property type="component" value="Chromosome"/>
</dbReference>
<dbReference type="GO" id="GO:0016747">
    <property type="term" value="F:acyltransferase activity, transferring groups other than amino-acyl groups"/>
    <property type="evidence" value="ECO:0007669"/>
    <property type="project" value="InterPro"/>
</dbReference>
<evidence type="ECO:0000256" key="2">
    <source>
        <dbReference type="ARBA" id="ARBA00023315"/>
    </source>
</evidence>
<dbReference type="InterPro" id="IPR050680">
    <property type="entry name" value="YpeA/RimI_acetyltransf"/>
</dbReference>
<dbReference type="InterPro" id="IPR016181">
    <property type="entry name" value="Acyl_CoA_acyltransferase"/>
</dbReference>
<dbReference type="SUPFAM" id="SSF55729">
    <property type="entry name" value="Acyl-CoA N-acyltransferases (Nat)"/>
    <property type="match status" value="1"/>
</dbReference>
<keyword evidence="2" id="KW-0012">Acyltransferase</keyword>
<evidence type="ECO:0000256" key="1">
    <source>
        <dbReference type="ARBA" id="ARBA00022679"/>
    </source>
</evidence>
<proteinExistence type="predicted"/>
<evidence type="ECO:0000313" key="5">
    <source>
        <dbReference type="Proteomes" id="UP001333710"/>
    </source>
</evidence>
<dbReference type="EMBL" id="AP027272">
    <property type="protein sequence ID" value="BDX04649.1"/>
    <property type="molecule type" value="Genomic_DNA"/>
</dbReference>
<name>A0AA48HMM7_9ALTE</name>
<dbReference type="KEGG" id="pmaw:MACH26_01700"/>
<dbReference type="RefSeq" id="WP_338290449.1">
    <property type="nucleotide sequence ID" value="NZ_AP027272.1"/>
</dbReference>
<keyword evidence="5" id="KW-1185">Reference proteome</keyword>
<sequence>MSKKIITVDFNDPEQGKDLLFLLNSYAQDPMGGGEPLSDHVQQNLADTLAKTAGAYSFILYWDNKPAGLCNCFTGFSTFACKPLLNIHDLAVLPEYRGMGFGKALLQAAKQKAEQLGCCKVTLEVLSNNNTAIAAYEKFGFKLYQLDEAAGTAEFMELKL</sequence>
<gene>
    <name evidence="4" type="ORF">MACH26_01700</name>
</gene>
<dbReference type="Gene3D" id="3.40.630.30">
    <property type="match status" value="1"/>
</dbReference>